<keyword evidence="4" id="KW-1185">Reference proteome</keyword>
<evidence type="ECO:0000313" key="3">
    <source>
        <dbReference type="EMBL" id="GAA2956542.1"/>
    </source>
</evidence>
<dbReference type="Gene3D" id="3.60.40.10">
    <property type="entry name" value="PPM-type phosphatase domain"/>
    <property type="match status" value="1"/>
</dbReference>
<dbReference type="PANTHER" id="PTHR43156">
    <property type="entry name" value="STAGE II SPORULATION PROTEIN E-RELATED"/>
    <property type="match status" value="1"/>
</dbReference>
<accession>A0ABN3XJH6</accession>
<dbReference type="InterPro" id="IPR036457">
    <property type="entry name" value="PPM-type-like_dom_sf"/>
</dbReference>
<protein>
    <recommendedName>
        <fullName evidence="2">PPM-type phosphatase domain-containing protein</fullName>
    </recommendedName>
</protein>
<dbReference type="CDD" id="cd16936">
    <property type="entry name" value="HATPase_RsbW-like"/>
    <property type="match status" value="1"/>
</dbReference>
<dbReference type="SUPFAM" id="SSF81606">
    <property type="entry name" value="PP2C-like"/>
    <property type="match status" value="1"/>
</dbReference>
<dbReference type="InterPro" id="IPR003594">
    <property type="entry name" value="HATPase_dom"/>
</dbReference>
<dbReference type="Pfam" id="PF13581">
    <property type="entry name" value="HATPase_c_2"/>
    <property type="match status" value="1"/>
</dbReference>
<comment type="caution">
    <text evidence="3">The sequence shown here is derived from an EMBL/GenBank/DDBJ whole genome shotgun (WGS) entry which is preliminary data.</text>
</comment>
<gene>
    <name evidence="3" type="ORF">GCM10010478_65420</name>
</gene>
<dbReference type="SUPFAM" id="SSF55874">
    <property type="entry name" value="ATPase domain of HSP90 chaperone/DNA topoisomerase II/histidine kinase"/>
    <property type="match status" value="1"/>
</dbReference>
<dbReference type="InterPro" id="IPR036890">
    <property type="entry name" value="HATPase_C_sf"/>
</dbReference>
<evidence type="ECO:0000313" key="4">
    <source>
        <dbReference type="Proteomes" id="UP001501423"/>
    </source>
</evidence>
<dbReference type="InterPro" id="IPR001932">
    <property type="entry name" value="PPM-type_phosphatase-like_dom"/>
</dbReference>
<keyword evidence="1" id="KW-0378">Hydrolase</keyword>
<dbReference type="InterPro" id="IPR052016">
    <property type="entry name" value="Bact_Sigma-Reg"/>
</dbReference>
<dbReference type="Proteomes" id="UP001501423">
    <property type="component" value="Unassembled WGS sequence"/>
</dbReference>
<reference evidence="3 4" key="1">
    <citation type="journal article" date="2019" name="Int. J. Syst. Evol. Microbiol.">
        <title>The Global Catalogue of Microorganisms (GCM) 10K type strain sequencing project: providing services to taxonomists for standard genome sequencing and annotation.</title>
        <authorList>
            <consortium name="The Broad Institute Genomics Platform"/>
            <consortium name="The Broad Institute Genome Sequencing Center for Infectious Disease"/>
            <person name="Wu L."/>
            <person name="Ma J."/>
        </authorList>
    </citation>
    <scope>NUCLEOTIDE SEQUENCE [LARGE SCALE GENOMIC DNA]</scope>
    <source>
        <strain evidence="3 4">JCM 9650</strain>
    </source>
</reference>
<feature type="domain" description="PPM-type phosphatase" evidence="2">
    <location>
        <begin position="2"/>
        <end position="221"/>
    </location>
</feature>
<proteinExistence type="predicted"/>
<dbReference type="EMBL" id="BAAAVA010000152">
    <property type="protein sequence ID" value="GAA2956542.1"/>
    <property type="molecule type" value="Genomic_DNA"/>
</dbReference>
<evidence type="ECO:0000259" key="2">
    <source>
        <dbReference type="SMART" id="SM00331"/>
    </source>
</evidence>
<sequence length="351" mass="37126">MASCYQRAHPPNGVGGDWFDVIPLSGARVALVVGDVVGHGMDAAATMGRLRTAVRTLANLDMPPDELLAHLDDLVIGLMGAHDDHEPAAAGAAFLGATCLYAVYDPVSGRCSMARAGHLPPVLVSPDGTVEVMDLPAGPPLGLGYLTFESCERELTEGSLLAFYTDGLVETPDRDIDEGIDRLGAALAVPRPTLREIGRGVVDTLLTGPPPDDAALLLARTRSLPADRVASWDLPSDPAAVGTARTAAVRQLTEWGLDDLAFTTELIVSELVTNAIRHASGPVSLRLIRDRALICEVADGTGTSPRPRHARTTDEGGRGLMIVAQLAHRWGTRHTATGKIIWTEQPFVAEP</sequence>
<dbReference type="SMART" id="SM00331">
    <property type="entry name" value="PP2C_SIG"/>
    <property type="match status" value="1"/>
</dbReference>
<dbReference type="Gene3D" id="3.30.565.10">
    <property type="entry name" value="Histidine kinase-like ATPase, C-terminal domain"/>
    <property type="match status" value="1"/>
</dbReference>
<evidence type="ECO:0000256" key="1">
    <source>
        <dbReference type="ARBA" id="ARBA00022801"/>
    </source>
</evidence>
<organism evidence="3 4">
    <name type="scientific">Streptomyces erythrogriseus</name>
    <dbReference type="NCBI Taxonomy" id="284027"/>
    <lineage>
        <taxon>Bacteria</taxon>
        <taxon>Bacillati</taxon>
        <taxon>Actinomycetota</taxon>
        <taxon>Actinomycetes</taxon>
        <taxon>Kitasatosporales</taxon>
        <taxon>Streptomycetaceae</taxon>
        <taxon>Streptomyces</taxon>
        <taxon>Streptomyces griseoincarnatus group</taxon>
    </lineage>
</organism>
<dbReference type="Pfam" id="PF07228">
    <property type="entry name" value="SpoIIE"/>
    <property type="match status" value="1"/>
</dbReference>
<name>A0ABN3XJH6_9ACTN</name>
<dbReference type="PANTHER" id="PTHR43156:SF2">
    <property type="entry name" value="STAGE II SPORULATION PROTEIN E"/>
    <property type="match status" value="1"/>
</dbReference>